<comment type="caution">
    <text evidence="1">The sequence shown here is derived from an EMBL/GenBank/DDBJ whole genome shotgun (WGS) entry which is preliminary data.</text>
</comment>
<proteinExistence type="predicted"/>
<evidence type="ECO:0000313" key="1">
    <source>
        <dbReference type="EMBL" id="HHQ50266.1"/>
    </source>
</evidence>
<reference evidence="1" key="1">
    <citation type="journal article" date="2020" name="mSystems">
        <title>Genome- and Community-Level Interaction Insights into Carbon Utilization and Element Cycling Functions of Hydrothermarchaeota in Hydrothermal Sediment.</title>
        <authorList>
            <person name="Zhou Z."/>
            <person name="Liu Y."/>
            <person name="Xu W."/>
            <person name="Pan J."/>
            <person name="Luo Z.H."/>
            <person name="Li M."/>
        </authorList>
    </citation>
    <scope>NUCLEOTIDE SEQUENCE [LARGE SCALE GENOMIC DNA]</scope>
    <source>
        <strain evidence="1">SpSt-1105</strain>
    </source>
</reference>
<name>A0A7J3Z659_9CREN</name>
<accession>A0A7J3Z659</accession>
<dbReference type="EMBL" id="DRYQ01000036">
    <property type="protein sequence ID" value="HHQ50266.1"/>
    <property type="molecule type" value="Genomic_DNA"/>
</dbReference>
<organism evidence="1">
    <name type="scientific">Ignisphaera aggregans</name>
    <dbReference type="NCBI Taxonomy" id="334771"/>
    <lineage>
        <taxon>Archaea</taxon>
        <taxon>Thermoproteota</taxon>
        <taxon>Thermoprotei</taxon>
        <taxon>Desulfurococcales</taxon>
        <taxon>Desulfurococcaceae</taxon>
        <taxon>Ignisphaera</taxon>
    </lineage>
</organism>
<dbReference type="Gene3D" id="3.30.2380.10">
    <property type="entry name" value="CGI121/TPRKB"/>
    <property type="match status" value="1"/>
</dbReference>
<dbReference type="SUPFAM" id="SSF143870">
    <property type="entry name" value="PF0523-like"/>
    <property type="match status" value="1"/>
</dbReference>
<dbReference type="InterPro" id="IPR036504">
    <property type="entry name" value="CGI121/TPRKB_sf"/>
</dbReference>
<gene>
    <name evidence="1" type="ORF">ENM66_02825</name>
</gene>
<sequence length="178" mass="20010">MYLVVLHEDDCLKKFDLCRIVSDIMKCEEKPCSCISVRLCTSIPLQSVIMAYIKTVKAFERGGNVAEHKEIEMLLKLFGVRQIKTLMKVLNEHCRGKNYTITIAYINKIPQSEEATSKIADVIVQKLNNIGCSLIGYNNLNVYTHGCRIVESLLPILRKHCNDIALMGVSGTGEVFIS</sequence>
<dbReference type="AlphaFoldDB" id="A0A7J3Z659"/>
<protein>
    <submittedName>
        <fullName evidence="1">Uncharacterized protein</fullName>
    </submittedName>
</protein>